<accession>A0A0E9SB87</accession>
<organism evidence="1">
    <name type="scientific">Anguilla anguilla</name>
    <name type="common">European freshwater eel</name>
    <name type="synonym">Muraena anguilla</name>
    <dbReference type="NCBI Taxonomy" id="7936"/>
    <lineage>
        <taxon>Eukaryota</taxon>
        <taxon>Metazoa</taxon>
        <taxon>Chordata</taxon>
        <taxon>Craniata</taxon>
        <taxon>Vertebrata</taxon>
        <taxon>Euteleostomi</taxon>
        <taxon>Actinopterygii</taxon>
        <taxon>Neopterygii</taxon>
        <taxon>Teleostei</taxon>
        <taxon>Anguilliformes</taxon>
        <taxon>Anguillidae</taxon>
        <taxon>Anguilla</taxon>
    </lineage>
</organism>
<reference evidence="1" key="2">
    <citation type="journal article" date="2015" name="Fish Shellfish Immunol.">
        <title>Early steps in the European eel (Anguilla anguilla)-Vibrio vulnificus interaction in the gills: Role of the RtxA13 toxin.</title>
        <authorList>
            <person name="Callol A."/>
            <person name="Pajuelo D."/>
            <person name="Ebbesson L."/>
            <person name="Teles M."/>
            <person name="MacKenzie S."/>
            <person name="Amaro C."/>
        </authorList>
    </citation>
    <scope>NUCLEOTIDE SEQUENCE</scope>
</reference>
<reference evidence="1" key="1">
    <citation type="submission" date="2014-11" db="EMBL/GenBank/DDBJ databases">
        <authorList>
            <person name="Amaro Gonzalez C."/>
        </authorList>
    </citation>
    <scope>NUCLEOTIDE SEQUENCE</scope>
</reference>
<evidence type="ECO:0000313" key="1">
    <source>
        <dbReference type="EMBL" id="JAH37758.1"/>
    </source>
</evidence>
<protein>
    <submittedName>
        <fullName evidence="1">Uncharacterized protein</fullName>
    </submittedName>
</protein>
<dbReference type="AlphaFoldDB" id="A0A0E9SB87"/>
<sequence>MFLTEHSNVDGTISTISNGNQWSSRTLRLRILKKENSKKPMHISLG</sequence>
<proteinExistence type="predicted"/>
<name>A0A0E9SB87_ANGAN</name>
<dbReference type="EMBL" id="GBXM01070819">
    <property type="protein sequence ID" value="JAH37758.1"/>
    <property type="molecule type" value="Transcribed_RNA"/>
</dbReference>